<comment type="caution">
    <text evidence="3">The sequence shown here is derived from an EMBL/GenBank/DDBJ whole genome shotgun (WGS) entry which is preliminary data.</text>
</comment>
<keyword evidence="4" id="KW-1185">Reference proteome</keyword>
<dbReference type="OrthoDB" id="29072at2759"/>
<dbReference type="SMART" id="SM00745">
    <property type="entry name" value="MIT"/>
    <property type="match status" value="1"/>
</dbReference>
<evidence type="ECO:0000259" key="2">
    <source>
        <dbReference type="SMART" id="SM00745"/>
    </source>
</evidence>
<gene>
    <name evidence="3" type="ORF">RFI_04381</name>
</gene>
<feature type="domain" description="MIT" evidence="2">
    <location>
        <begin position="2"/>
        <end position="87"/>
    </location>
</feature>
<sequence>MSTNFVAKGTEIIKEAVIKDNNVRLLIIFFNEYEEALKLYSSGVEYLMTGLKYEKNQRINSAIKEKIGKYLERAEEIQKMLKEPAKPKKEKKGKTQNSGSGKDAAEGDDKEEEEDEDTAKMKGD</sequence>
<reference evidence="3 4" key="1">
    <citation type="journal article" date="2013" name="Curr. Biol.">
        <title>The Genome of the Foraminiferan Reticulomyxa filosa.</title>
        <authorList>
            <person name="Glockner G."/>
            <person name="Hulsmann N."/>
            <person name="Schleicher M."/>
            <person name="Noegel A.A."/>
            <person name="Eichinger L."/>
            <person name="Gallinger C."/>
            <person name="Pawlowski J."/>
            <person name="Sierra R."/>
            <person name="Euteneuer U."/>
            <person name="Pillet L."/>
            <person name="Moustafa A."/>
            <person name="Platzer M."/>
            <person name="Groth M."/>
            <person name="Szafranski K."/>
            <person name="Schliwa M."/>
        </authorList>
    </citation>
    <scope>NUCLEOTIDE SEQUENCE [LARGE SCALE GENOMIC DNA]</scope>
</reference>
<feature type="compositionally biased region" description="Acidic residues" evidence="1">
    <location>
        <begin position="106"/>
        <end position="117"/>
    </location>
</feature>
<evidence type="ECO:0000313" key="4">
    <source>
        <dbReference type="Proteomes" id="UP000023152"/>
    </source>
</evidence>
<accession>X6P566</accession>
<feature type="compositionally biased region" description="Basic and acidic residues" evidence="1">
    <location>
        <begin position="78"/>
        <end position="87"/>
    </location>
</feature>
<dbReference type="AlphaFoldDB" id="X6P566"/>
<protein>
    <submittedName>
        <fullName evidence="3">Vacuolar protein sorting-associated protein VPS4</fullName>
    </submittedName>
</protein>
<dbReference type="SUPFAM" id="SSF116846">
    <property type="entry name" value="MIT domain"/>
    <property type="match status" value="1"/>
</dbReference>
<dbReference type="Proteomes" id="UP000023152">
    <property type="component" value="Unassembled WGS sequence"/>
</dbReference>
<evidence type="ECO:0000313" key="3">
    <source>
        <dbReference type="EMBL" id="ETO32732.1"/>
    </source>
</evidence>
<dbReference type="Gene3D" id="1.20.58.80">
    <property type="entry name" value="Phosphotransferase system, lactose/cellobiose-type IIA subunit"/>
    <property type="match status" value="1"/>
</dbReference>
<feature type="region of interest" description="Disordered" evidence="1">
    <location>
        <begin position="78"/>
        <end position="124"/>
    </location>
</feature>
<organism evidence="3 4">
    <name type="scientific">Reticulomyxa filosa</name>
    <dbReference type="NCBI Taxonomy" id="46433"/>
    <lineage>
        <taxon>Eukaryota</taxon>
        <taxon>Sar</taxon>
        <taxon>Rhizaria</taxon>
        <taxon>Retaria</taxon>
        <taxon>Foraminifera</taxon>
        <taxon>Monothalamids</taxon>
        <taxon>Reticulomyxidae</taxon>
        <taxon>Reticulomyxa</taxon>
    </lineage>
</organism>
<dbReference type="InterPro" id="IPR007330">
    <property type="entry name" value="MIT_dom"/>
</dbReference>
<proteinExistence type="predicted"/>
<name>X6P566_RETFI</name>
<dbReference type="InterPro" id="IPR036181">
    <property type="entry name" value="MIT_dom_sf"/>
</dbReference>
<dbReference type="EMBL" id="ASPP01003976">
    <property type="protein sequence ID" value="ETO32732.1"/>
    <property type="molecule type" value="Genomic_DNA"/>
</dbReference>
<evidence type="ECO:0000256" key="1">
    <source>
        <dbReference type="SAM" id="MobiDB-lite"/>
    </source>
</evidence>
<dbReference type="Pfam" id="PF04212">
    <property type="entry name" value="MIT"/>
    <property type="match status" value="1"/>
</dbReference>